<reference evidence="1" key="1">
    <citation type="submission" date="2023-01" db="EMBL/GenBank/DDBJ databases">
        <title>Genome assembly of the deep-sea coral Lophelia pertusa.</title>
        <authorList>
            <person name="Herrera S."/>
            <person name="Cordes E."/>
        </authorList>
    </citation>
    <scope>NUCLEOTIDE SEQUENCE</scope>
    <source>
        <strain evidence="1">USNM1676648</strain>
        <tissue evidence="1">Polyp</tissue>
    </source>
</reference>
<proteinExistence type="predicted"/>
<dbReference type="OrthoDB" id="2337140at2759"/>
<sequence>MNQEDLDKTFRFIQKIKWQAIIDFDDQGSDSKGLCKVFKGGPNTPQYDIHEAEDYNEDDNAVENIYYKTHWIFANGYAKLGKEAAGFKQWNNSKRKRGLTQVILSLAKTIPEVRAVVMFLLLSKEYQPMADTFKDFCTHLDGPNQLVYVAENSEIAKGWEETLSNTCLEEHELRERGVVGMSWTEFQECMQQMVCGTDRHQLYVTMATGSPYPLGNVSFNGIEIVSAKECEELNNFKPCRTFRSLIEENYNPKYSSSIVERHLDLVTSDELTLLEYTSLLNIYNPYPVFASCFDTLMLPSNLLRERIFKDWVENLTHSARIFLREVDRSTHSGTGKAIAIVHPIIAGELLDQISARKETTVSKITLEYLKSPLLQSGAKSFTSRDLLDGANRMLKNRKKYEYGDDVETKFSPLIEKILYVKDAGDGQKEPTEQSIQEAADVLMEGFNKFKDPMLAQQMARVFYVNAAAFSESRIDECFGKAYEYCKMANEMKSKNTFFLIPWVAFMKVK</sequence>
<name>A0A9W9YR68_9CNID</name>
<comment type="caution">
    <text evidence="1">The sequence shown here is derived from an EMBL/GenBank/DDBJ whole genome shotgun (WGS) entry which is preliminary data.</text>
</comment>
<keyword evidence="2" id="KW-1185">Reference proteome</keyword>
<dbReference type="PANTHER" id="PTHR16155:SF19">
    <property type="entry name" value="DED DOMAIN-CONTAINING PROTEIN"/>
    <property type="match status" value="1"/>
</dbReference>
<dbReference type="EMBL" id="MU827305">
    <property type="protein sequence ID" value="KAJ7363555.1"/>
    <property type="molecule type" value="Genomic_DNA"/>
</dbReference>
<evidence type="ECO:0000313" key="2">
    <source>
        <dbReference type="Proteomes" id="UP001163046"/>
    </source>
</evidence>
<dbReference type="AlphaFoldDB" id="A0A9W9YR68"/>
<accession>A0A9W9YR68</accession>
<dbReference type="Proteomes" id="UP001163046">
    <property type="component" value="Unassembled WGS sequence"/>
</dbReference>
<protein>
    <submittedName>
        <fullName evidence="1">Sterile alpha motif</fullName>
    </submittedName>
</protein>
<organism evidence="1 2">
    <name type="scientific">Desmophyllum pertusum</name>
    <dbReference type="NCBI Taxonomy" id="174260"/>
    <lineage>
        <taxon>Eukaryota</taxon>
        <taxon>Metazoa</taxon>
        <taxon>Cnidaria</taxon>
        <taxon>Anthozoa</taxon>
        <taxon>Hexacorallia</taxon>
        <taxon>Scleractinia</taxon>
        <taxon>Caryophylliina</taxon>
        <taxon>Caryophylliidae</taxon>
        <taxon>Desmophyllum</taxon>
    </lineage>
</organism>
<evidence type="ECO:0000313" key="1">
    <source>
        <dbReference type="EMBL" id="KAJ7363555.1"/>
    </source>
</evidence>
<dbReference type="PANTHER" id="PTHR16155">
    <property type="entry name" value="DED DOMAIN-CONTAINING PROTEIN"/>
    <property type="match status" value="1"/>
</dbReference>
<gene>
    <name evidence="1" type="primary">SAMD9L_2</name>
    <name evidence="1" type="ORF">OS493_009714</name>
</gene>
<dbReference type="GO" id="GO:0005737">
    <property type="term" value="C:cytoplasm"/>
    <property type="evidence" value="ECO:0007669"/>
    <property type="project" value="TreeGrafter"/>
</dbReference>